<dbReference type="GO" id="GO:0005886">
    <property type="term" value="C:plasma membrane"/>
    <property type="evidence" value="ECO:0007669"/>
    <property type="project" value="UniProtKB-SubCell"/>
</dbReference>
<keyword evidence="1" id="KW-0472">Membrane</keyword>
<gene>
    <name evidence="2" type="primary">yidD</name>
    <name evidence="2" type="ORF">FUA23_10295</name>
</gene>
<comment type="subcellular location">
    <subcellularLocation>
        <location evidence="1">Cell membrane</location>
        <topology evidence="1">Peripheral membrane protein</topology>
        <orientation evidence="1">Cytoplasmic side</orientation>
    </subcellularLocation>
</comment>
<dbReference type="PANTHER" id="PTHR33383:SF1">
    <property type="entry name" value="MEMBRANE PROTEIN INSERTION EFFICIENCY FACTOR-RELATED"/>
    <property type="match status" value="1"/>
</dbReference>
<dbReference type="RefSeq" id="WP_147930655.1">
    <property type="nucleotide sequence ID" value="NZ_VOXD01000013.1"/>
</dbReference>
<dbReference type="HAMAP" id="MF_00386">
    <property type="entry name" value="UPF0161_YidD"/>
    <property type="match status" value="1"/>
</dbReference>
<dbReference type="Proteomes" id="UP000321907">
    <property type="component" value="Unassembled WGS sequence"/>
</dbReference>
<proteinExistence type="inferred from homology"/>
<reference evidence="2 3" key="1">
    <citation type="submission" date="2019-08" db="EMBL/GenBank/DDBJ databases">
        <title>Lewinella sp. strain SSH13 Genome sequencing and assembly.</title>
        <authorList>
            <person name="Kim I."/>
        </authorList>
    </citation>
    <scope>NUCLEOTIDE SEQUENCE [LARGE SCALE GENOMIC DNA]</scope>
    <source>
        <strain evidence="2 3">SSH13</strain>
    </source>
</reference>
<name>A0A5C7FII0_9BACT</name>
<accession>A0A5C7FII0</accession>
<dbReference type="SMART" id="SM01234">
    <property type="entry name" value="Haemolytic"/>
    <property type="match status" value="1"/>
</dbReference>
<evidence type="ECO:0000313" key="3">
    <source>
        <dbReference type="Proteomes" id="UP000321907"/>
    </source>
</evidence>
<sequence>MLKWLLILPIRIYRVTLSPLLGPNKCRFQPTCSAYAIEAIQEWGPLKGSWLATKRICSCHPWGRFGPDPVPKNPKHELKETGKSH</sequence>
<dbReference type="EMBL" id="VOXD01000013">
    <property type="protein sequence ID" value="TXF89581.1"/>
    <property type="molecule type" value="Genomic_DNA"/>
</dbReference>
<comment type="caution">
    <text evidence="2">The sequence shown here is derived from an EMBL/GenBank/DDBJ whole genome shotgun (WGS) entry which is preliminary data.</text>
</comment>
<evidence type="ECO:0000313" key="2">
    <source>
        <dbReference type="EMBL" id="TXF89581.1"/>
    </source>
</evidence>
<dbReference type="NCBIfam" id="TIGR00278">
    <property type="entry name" value="membrane protein insertion efficiency factor YidD"/>
    <property type="match status" value="1"/>
</dbReference>
<keyword evidence="3" id="KW-1185">Reference proteome</keyword>
<organism evidence="2 3">
    <name type="scientific">Neolewinella aurantiaca</name>
    <dbReference type="NCBI Taxonomy" id="2602767"/>
    <lineage>
        <taxon>Bacteria</taxon>
        <taxon>Pseudomonadati</taxon>
        <taxon>Bacteroidota</taxon>
        <taxon>Saprospiria</taxon>
        <taxon>Saprospirales</taxon>
        <taxon>Lewinellaceae</taxon>
        <taxon>Neolewinella</taxon>
    </lineage>
</organism>
<comment type="function">
    <text evidence="1">Could be involved in insertion of integral membrane proteins into the membrane.</text>
</comment>
<protein>
    <recommendedName>
        <fullName evidence="1">Putative membrane protein insertion efficiency factor</fullName>
    </recommendedName>
</protein>
<dbReference type="InterPro" id="IPR002696">
    <property type="entry name" value="Membr_insert_effic_factor_YidD"/>
</dbReference>
<dbReference type="OrthoDB" id="9801753at2"/>
<dbReference type="AlphaFoldDB" id="A0A5C7FII0"/>
<comment type="similarity">
    <text evidence="1">Belongs to the UPF0161 family.</text>
</comment>
<evidence type="ECO:0000256" key="1">
    <source>
        <dbReference type="HAMAP-Rule" id="MF_00386"/>
    </source>
</evidence>
<dbReference type="PANTHER" id="PTHR33383">
    <property type="entry name" value="MEMBRANE PROTEIN INSERTION EFFICIENCY FACTOR-RELATED"/>
    <property type="match status" value="1"/>
</dbReference>
<keyword evidence="1" id="KW-1003">Cell membrane</keyword>
<dbReference type="Pfam" id="PF01809">
    <property type="entry name" value="YidD"/>
    <property type="match status" value="1"/>
</dbReference>